<keyword evidence="1" id="KW-1133">Transmembrane helix</keyword>
<keyword evidence="1" id="KW-0472">Membrane</keyword>
<dbReference type="InterPro" id="IPR056918">
    <property type="entry name" value="8xMP"/>
</dbReference>
<sequence length="169" mass="20057">MMGYEDFLIEDYKLKVNYLTSHFSRMWTRFNFFLTVQTGIFGFWGYLLFDANNQNAELSIIPTVLGLFISLLWFFVGAQDRALVKGYRDDIKFIAEKIAQIDDRLWWYKDSYVGSAYSEKQQKASYHGLFSWYYKPTSITKLAAIIPFFLSLFWIVLGAITFPYWRVLF</sequence>
<feature type="transmembrane region" description="Helical" evidence="1">
    <location>
        <begin position="30"/>
        <end position="48"/>
    </location>
</feature>
<feature type="transmembrane region" description="Helical" evidence="1">
    <location>
        <begin position="142"/>
        <end position="165"/>
    </location>
</feature>
<protein>
    <recommendedName>
        <fullName evidence="4">SMODS and SLOG-associating 2TM effector domain-containing protein</fullName>
    </recommendedName>
</protein>
<evidence type="ECO:0008006" key="4">
    <source>
        <dbReference type="Google" id="ProtNLM"/>
    </source>
</evidence>
<accession>A0ABT3PQJ3</accession>
<dbReference type="Pfam" id="PF24838">
    <property type="entry name" value="8xMP"/>
    <property type="match status" value="1"/>
</dbReference>
<evidence type="ECO:0000313" key="2">
    <source>
        <dbReference type="EMBL" id="MCW9708139.1"/>
    </source>
</evidence>
<dbReference type="EMBL" id="JAGGJA010000010">
    <property type="protein sequence ID" value="MCW9708139.1"/>
    <property type="molecule type" value="Genomic_DNA"/>
</dbReference>
<keyword evidence="3" id="KW-1185">Reference proteome</keyword>
<evidence type="ECO:0000313" key="3">
    <source>
        <dbReference type="Proteomes" id="UP001207918"/>
    </source>
</evidence>
<proteinExistence type="predicted"/>
<comment type="caution">
    <text evidence="2">The sequence shown here is derived from an EMBL/GenBank/DDBJ whole genome shotgun (WGS) entry which is preliminary data.</text>
</comment>
<feature type="transmembrane region" description="Helical" evidence="1">
    <location>
        <begin position="60"/>
        <end position="78"/>
    </location>
</feature>
<dbReference type="RefSeq" id="WP_265766925.1">
    <property type="nucleotide sequence ID" value="NZ_JAGGJA010000010.1"/>
</dbReference>
<evidence type="ECO:0000256" key="1">
    <source>
        <dbReference type="SAM" id="Phobius"/>
    </source>
</evidence>
<name>A0ABT3PQJ3_9BACT</name>
<dbReference type="Proteomes" id="UP001207918">
    <property type="component" value="Unassembled WGS sequence"/>
</dbReference>
<keyword evidence="1" id="KW-0812">Transmembrane</keyword>
<organism evidence="2 3">
    <name type="scientific">Fodinibius salsisoli</name>
    <dbReference type="NCBI Taxonomy" id="2820877"/>
    <lineage>
        <taxon>Bacteria</taxon>
        <taxon>Pseudomonadati</taxon>
        <taxon>Balneolota</taxon>
        <taxon>Balneolia</taxon>
        <taxon>Balneolales</taxon>
        <taxon>Balneolaceae</taxon>
        <taxon>Fodinibius</taxon>
    </lineage>
</organism>
<gene>
    <name evidence="2" type="ORF">J6I44_14835</name>
</gene>
<reference evidence="2 3" key="1">
    <citation type="submission" date="2021-03" db="EMBL/GenBank/DDBJ databases">
        <title>Aliifodinibius sp. nov., a new bacterium isolated from saline soil.</title>
        <authorList>
            <person name="Galisteo C."/>
            <person name="De La Haba R."/>
            <person name="Sanchez-Porro C."/>
            <person name="Ventosa A."/>
        </authorList>
    </citation>
    <scope>NUCLEOTIDE SEQUENCE [LARGE SCALE GENOMIC DNA]</scope>
    <source>
        <strain evidence="2 3">1BSP15-2V2</strain>
    </source>
</reference>